<dbReference type="Pfam" id="PF15953">
    <property type="entry name" value="PDU_like"/>
    <property type="match status" value="1"/>
</dbReference>
<gene>
    <name evidence="1" type="primary">pduM</name>
    <name evidence="1" type="ORF">ABK905_15200</name>
</gene>
<proteinExistence type="predicted"/>
<dbReference type="EMBL" id="CP157947">
    <property type="protein sequence ID" value="XBS71913.1"/>
    <property type="molecule type" value="Genomic_DNA"/>
</dbReference>
<accession>A0AAU7QFI9</accession>
<dbReference type="NCBIfam" id="TIGR04493">
    <property type="entry name" value="microcomp_PduM"/>
    <property type="match status" value="1"/>
</dbReference>
<dbReference type="AlphaFoldDB" id="A0AAU7QFI9"/>
<reference evidence="1" key="1">
    <citation type="submission" date="2024-06" db="EMBL/GenBank/DDBJ databases">
        <authorList>
            <person name="Coelho C."/>
            <person name="Bento M."/>
            <person name="Garcia E."/>
            <person name="Camelo A."/>
            <person name="Brandao I."/>
            <person name="Espirito Santo C."/>
            <person name="Trovao J."/>
            <person name="Verissimo A."/>
            <person name="Costa J."/>
            <person name="Tiago I."/>
        </authorList>
    </citation>
    <scope>NUCLEOTIDE SEQUENCE</scope>
    <source>
        <strain evidence="1">KWT182</strain>
    </source>
</reference>
<organism evidence="1">
    <name type="scientific">Acerihabitans sp. KWT182</name>
    <dbReference type="NCBI Taxonomy" id="3157919"/>
    <lineage>
        <taxon>Bacteria</taxon>
        <taxon>Pseudomonadati</taxon>
        <taxon>Pseudomonadota</taxon>
        <taxon>Gammaproteobacteria</taxon>
        <taxon>Enterobacterales</taxon>
        <taxon>Pectobacteriaceae</taxon>
        <taxon>Acerihabitans</taxon>
    </lineage>
</organism>
<dbReference type="GO" id="GO:0005198">
    <property type="term" value="F:structural molecule activity"/>
    <property type="evidence" value="ECO:0007669"/>
    <property type="project" value="InterPro"/>
</dbReference>
<evidence type="ECO:0000313" key="1">
    <source>
        <dbReference type="EMBL" id="XBS71913.1"/>
    </source>
</evidence>
<protein>
    <submittedName>
        <fullName evidence="1">PduM family microcompartment protein</fullName>
    </submittedName>
</protein>
<dbReference type="InterPro" id="IPR030992">
    <property type="entry name" value="PduM"/>
</dbReference>
<sequence length="122" mass="13681">MRYARLRLTQTTPAFLRRLAEGADEDPAVAALRQAWRYGMEVTIDIERVDFPRLPLRELAGLPLLFRAGDGLPVYVLARRVAGYADIVPLSPGHLLLARTVLLTALARDEAAKRGLQLYRQD</sequence>
<name>A0AAU7QFI9_9GAMM</name>